<keyword evidence="8 11" id="KW-1133">Transmembrane helix</keyword>
<dbReference type="SMART" id="SM00388">
    <property type="entry name" value="HisKA"/>
    <property type="match status" value="1"/>
</dbReference>
<dbReference type="Pfam" id="PF00512">
    <property type="entry name" value="HisKA"/>
    <property type="match status" value="1"/>
</dbReference>
<dbReference type="EMBL" id="QJSP01000025">
    <property type="protein sequence ID" value="PYE12122.1"/>
    <property type="molecule type" value="Genomic_DNA"/>
</dbReference>
<dbReference type="InterPro" id="IPR005467">
    <property type="entry name" value="His_kinase_dom"/>
</dbReference>
<evidence type="ECO:0000256" key="11">
    <source>
        <dbReference type="SAM" id="Phobius"/>
    </source>
</evidence>
<evidence type="ECO:0000256" key="1">
    <source>
        <dbReference type="ARBA" id="ARBA00000085"/>
    </source>
</evidence>
<evidence type="ECO:0000313" key="14">
    <source>
        <dbReference type="EMBL" id="PYE12122.1"/>
    </source>
</evidence>
<keyword evidence="15" id="KW-1185">Reference proteome</keyword>
<feature type="domain" description="Histidine kinase" evidence="12">
    <location>
        <begin position="270"/>
        <end position="474"/>
    </location>
</feature>
<keyword evidence="6 11" id="KW-0812">Transmembrane</keyword>
<dbReference type="EC" id="2.7.13.3" evidence="3"/>
<dbReference type="OrthoDB" id="9786919at2"/>
<dbReference type="PANTHER" id="PTHR45436:SF5">
    <property type="entry name" value="SENSOR HISTIDINE KINASE TRCS"/>
    <property type="match status" value="1"/>
</dbReference>
<evidence type="ECO:0000256" key="4">
    <source>
        <dbReference type="ARBA" id="ARBA00022553"/>
    </source>
</evidence>
<evidence type="ECO:0000256" key="5">
    <source>
        <dbReference type="ARBA" id="ARBA00022679"/>
    </source>
</evidence>
<feature type="domain" description="HAMP" evidence="13">
    <location>
        <begin position="210"/>
        <end position="262"/>
    </location>
</feature>
<evidence type="ECO:0000259" key="12">
    <source>
        <dbReference type="PROSITE" id="PS50109"/>
    </source>
</evidence>
<evidence type="ECO:0000256" key="7">
    <source>
        <dbReference type="ARBA" id="ARBA00022777"/>
    </source>
</evidence>
<evidence type="ECO:0000259" key="13">
    <source>
        <dbReference type="PROSITE" id="PS50885"/>
    </source>
</evidence>
<evidence type="ECO:0000256" key="6">
    <source>
        <dbReference type="ARBA" id="ARBA00022692"/>
    </source>
</evidence>
<keyword evidence="5" id="KW-0808">Transferase</keyword>
<sequence>MPKLFSRSSTPRRPGRVSARVRILGWLLLLTVLTLLFVGVLVRTILLENVDTDTNAALTQETEEFGEFARTGIDPATGRKFDNVAELFEVYLSRQVPDEDEILLGVDNARSEFPFYKAEARPPYAVQDDAGLLAGVNASASSWGNTGTPAGEMRWAKVPVTSTNGSSGHLLIGYFTQPARDEVASIMTTAAWAALLALLLIAGVGWVVAGQILAPVRTVRKAAAEISAHDLTQRIPVQRRDDIGELAETFNSMLDRLDDAFATQRQFLDDAGHELRTPITIVQGHLDVMGDDPADRDETLRLVTDELARMTRMVDDLLLLAKARRPDFVRPGPVALADLTSDIYRKVEQLGNRSWSVDSTSTDIVRVDAQRVTQALVQLAHNAVRHTRDGDRIELGSAVDDHVVTFWVADTGSGVSPADAEKIWERFSRGSGYTGEGAGLGLAIVKAIAEAHGGRAILMDKQGAGSTFGIELPR</sequence>
<dbReference type="SMART" id="SM00387">
    <property type="entry name" value="HATPase_c"/>
    <property type="match status" value="1"/>
</dbReference>
<dbReference type="Proteomes" id="UP000247591">
    <property type="component" value="Unassembled WGS sequence"/>
</dbReference>
<dbReference type="SUPFAM" id="SSF55874">
    <property type="entry name" value="ATPase domain of HSP90 chaperone/DNA topoisomerase II/histidine kinase"/>
    <property type="match status" value="1"/>
</dbReference>
<dbReference type="CDD" id="cd06225">
    <property type="entry name" value="HAMP"/>
    <property type="match status" value="1"/>
</dbReference>
<dbReference type="PRINTS" id="PR00344">
    <property type="entry name" value="BCTRLSENSOR"/>
</dbReference>
<keyword evidence="9" id="KW-0902">Two-component regulatory system</keyword>
<dbReference type="SMART" id="SM00304">
    <property type="entry name" value="HAMP"/>
    <property type="match status" value="1"/>
</dbReference>
<comment type="catalytic activity">
    <reaction evidence="1">
        <text>ATP + protein L-histidine = ADP + protein N-phospho-L-histidine.</text>
        <dbReference type="EC" id="2.7.13.3"/>
    </reaction>
</comment>
<feature type="transmembrane region" description="Helical" evidence="11">
    <location>
        <begin position="21"/>
        <end position="42"/>
    </location>
</feature>
<dbReference type="InterPro" id="IPR004358">
    <property type="entry name" value="Sig_transdc_His_kin-like_C"/>
</dbReference>
<dbReference type="SUPFAM" id="SSF47384">
    <property type="entry name" value="Homodimeric domain of signal transducing histidine kinase"/>
    <property type="match status" value="1"/>
</dbReference>
<feature type="transmembrane region" description="Helical" evidence="11">
    <location>
        <begin position="190"/>
        <end position="214"/>
    </location>
</feature>
<dbReference type="InterPro" id="IPR036890">
    <property type="entry name" value="HATPase_C_sf"/>
</dbReference>
<protein>
    <recommendedName>
        <fullName evidence="3">histidine kinase</fullName>
        <ecNumber evidence="3">2.7.13.3</ecNumber>
    </recommendedName>
</protein>
<keyword evidence="4" id="KW-0597">Phosphoprotein</keyword>
<comment type="caution">
    <text evidence="14">The sequence shown here is derived from an EMBL/GenBank/DDBJ whole genome shotgun (WGS) entry which is preliminary data.</text>
</comment>
<dbReference type="Gene3D" id="1.10.287.130">
    <property type="match status" value="1"/>
</dbReference>
<dbReference type="Gene3D" id="3.30.565.10">
    <property type="entry name" value="Histidine kinase-like ATPase, C-terminal domain"/>
    <property type="match status" value="1"/>
</dbReference>
<gene>
    <name evidence="14" type="ORF">DFR67_12543</name>
</gene>
<evidence type="ECO:0000256" key="9">
    <source>
        <dbReference type="ARBA" id="ARBA00023012"/>
    </source>
</evidence>
<dbReference type="Pfam" id="PF00672">
    <property type="entry name" value="HAMP"/>
    <property type="match status" value="1"/>
</dbReference>
<organism evidence="14 15">
    <name type="scientific">Williamsia limnetica</name>
    <dbReference type="NCBI Taxonomy" id="882452"/>
    <lineage>
        <taxon>Bacteria</taxon>
        <taxon>Bacillati</taxon>
        <taxon>Actinomycetota</taxon>
        <taxon>Actinomycetes</taxon>
        <taxon>Mycobacteriales</taxon>
        <taxon>Nocardiaceae</taxon>
        <taxon>Williamsia</taxon>
    </lineage>
</organism>
<dbReference type="GO" id="GO:0005886">
    <property type="term" value="C:plasma membrane"/>
    <property type="evidence" value="ECO:0007669"/>
    <property type="project" value="UniProtKB-SubCell"/>
</dbReference>
<dbReference type="InterPro" id="IPR050428">
    <property type="entry name" value="TCS_sensor_his_kinase"/>
</dbReference>
<comment type="subcellular location">
    <subcellularLocation>
        <location evidence="2">Cell membrane</location>
    </subcellularLocation>
</comment>
<dbReference type="GO" id="GO:0000155">
    <property type="term" value="F:phosphorelay sensor kinase activity"/>
    <property type="evidence" value="ECO:0007669"/>
    <property type="project" value="InterPro"/>
</dbReference>
<dbReference type="PROSITE" id="PS50885">
    <property type="entry name" value="HAMP"/>
    <property type="match status" value="1"/>
</dbReference>
<dbReference type="PROSITE" id="PS50109">
    <property type="entry name" value="HIS_KIN"/>
    <property type="match status" value="1"/>
</dbReference>
<dbReference type="PANTHER" id="PTHR45436">
    <property type="entry name" value="SENSOR HISTIDINE KINASE YKOH"/>
    <property type="match status" value="1"/>
</dbReference>
<dbReference type="CDD" id="cd00082">
    <property type="entry name" value="HisKA"/>
    <property type="match status" value="1"/>
</dbReference>
<dbReference type="InterPro" id="IPR003661">
    <property type="entry name" value="HisK_dim/P_dom"/>
</dbReference>
<evidence type="ECO:0000256" key="8">
    <source>
        <dbReference type="ARBA" id="ARBA00022989"/>
    </source>
</evidence>
<accession>A0A318RG79</accession>
<dbReference type="SUPFAM" id="SSF158472">
    <property type="entry name" value="HAMP domain-like"/>
    <property type="match status" value="1"/>
</dbReference>
<proteinExistence type="predicted"/>
<evidence type="ECO:0000256" key="3">
    <source>
        <dbReference type="ARBA" id="ARBA00012438"/>
    </source>
</evidence>
<dbReference type="CDD" id="cd00075">
    <property type="entry name" value="HATPase"/>
    <property type="match status" value="1"/>
</dbReference>
<reference evidence="14 15" key="1">
    <citation type="submission" date="2018-06" db="EMBL/GenBank/DDBJ databases">
        <title>Genomic Encyclopedia of Type Strains, Phase IV (KMG-IV): sequencing the most valuable type-strain genomes for metagenomic binning, comparative biology and taxonomic classification.</title>
        <authorList>
            <person name="Goeker M."/>
        </authorList>
    </citation>
    <scope>NUCLEOTIDE SEQUENCE [LARGE SCALE GENOMIC DNA]</scope>
    <source>
        <strain evidence="14 15">DSM 45521</strain>
    </source>
</reference>
<dbReference type="InterPro" id="IPR003660">
    <property type="entry name" value="HAMP_dom"/>
</dbReference>
<dbReference type="AlphaFoldDB" id="A0A318RG79"/>
<evidence type="ECO:0000313" key="15">
    <source>
        <dbReference type="Proteomes" id="UP000247591"/>
    </source>
</evidence>
<dbReference type="Pfam" id="PF02518">
    <property type="entry name" value="HATPase_c"/>
    <property type="match status" value="1"/>
</dbReference>
<name>A0A318RG79_WILLI</name>
<dbReference type="FunFam" id="1.10.287.130:FF:000001">
    <property type="entry name" value="Two-component sensor histidine kinase"/>
    <property type="match status" value="1"/>
</dbReference>
<keyword evidence="10 11" id="KW-0472">Membrane</keyword>
<evidence type="ECO:0000256" key="10">
    <source>
        <dbReference type="ARBA" id="ARBA00023136"/>
    </source>
</evidence>
<dbReference type="InterPro" id="IPR036097">
    <property type="entry name" value="HisK_dim/P_sf"/>
</dbReference>
<dbReference type="Gene3D" id="6.10.340.10">
    <property type="match status" value="1"/>
</dbReference>
<dbReference type="InterPro" id="IPR003594">
    <property type="entry name" value="HATPase_dom"/>
</dbReference>
<dbReference type="RefSeq" id="WP_110472718.1">
    <property type="nucleotide sequence ID" value="NZ_QJSP01000025.1"/>
</dbReference>
<keyword evidence="7 14" id="KW-0418">Kinase</keyword>
<evidence type="ECO:0000256" key="2">
    <source>
        <dbReference type="ARBA" id="ARBA00004236"/>
    </source>
</evidence>